<dbReference type="KEGG" id="cce:Ccel_0829"/>
<protein>
    <recommendedName>
        <fullName evidence="3">XkdX family protein</fullName>
    </recommendedName>
</protein>
<accession>B8I8H3</accession>
<dbReference type="eggNOG" id="ENOG502ZHX2">
    <property type="taxonomic scope" value="Bacteria"/>
</dbReference>
<dbReference type="Proteomes" id="UP000001349">
    <property type="component" value="Chromosome"/>
</dbReference>
<dbReference type="RefSeq" id="WP_015924366.1">
    <property type="nucleotide sequence ID" value="NC_011898.1"/>
</dbReference>
<reference evidence="1 2" key="1">
    <citation type="submission" date="2009-01" db="EMBL/GenBank/DDBJ databases">
        <title>Complete sequence of Clostridium cellulolyticum H10.</title>
        <authorList>
            <consortium name="US DOE Joint Genome Institute"/>
            <person name="Lucas S."/>
            <person name="Copeland A."/>
            <person name="Lapidus A."/>
            <person name="Glavina del Rio T."/>
            <person name="Dalin E."/>
            <person name="Tice H."/>
            <person name="Bruce D."/>
            <person name="Goodwin L."/>
            <person name="Pitluck S."/>
            <person name="Chertkov O."/>
            <person name="Saunders E."/>
            <person name="Brettin T."/>
            <person name="Detter J.C."/>
            <person name="Han C."/>
            <person name="Larimer F."/>
            <person name="Land M."/>
            <person name="Hauser L."/>
            <person name="Kyrpides N."/>
            <person name="Ivanova N."/>
            <person name="Zhou J."/>
            <person name="Richardson P."/>
        </authorList>
    </citation>
    <scope>NUCLEOTIDE SEQUENCE [LARGE SCALE GENOMIC DNA]</scope>
    <source>
        <strain evidence="2">ATCC 35319 / DSM 5812 / JCM 6584 / H10</strain>
    </source>
</reference>
<name>B8I8H3_RUMCH</name>
<dbReference type="HOGENOM" id="CLU_215905_1_0_9"/>
<sequence length="38" mass="4534">MFERLNFLHKTNELTEKQLDIAVSKAWITKEEKMKIIG</sequence>
<evidence type="ECO:0000313" key="2">
    <source>
        <dbReference type="Proteomes" id="UP000001349"/>
    </source>
</evidence>
<dbReference type="AlphaFoldDB" id="B8I8H3"/>
<organism evidence="1 2">
    <name type="scientific">Ruminiclostridium cellulolyticum (strain ATCC 35319 / DSM 5812 / JCM 6584 / H10)</name>
    <name type="common">Clostridium cellulolyticum</name>
    <dbReference type="NCBI Taxonomy" id="394503"/>
    <lineage>
        <taxon>Bacteria</taxon>
        <taxon>Bacillati</taxon>
        <taxon>Bacillota</taxon>
        <taxon>Clostridia</taxon>
        <taxon>Eubacteriales</taxon>
        <taxon>Oscillospiraceae</taxon>
        <taxon>Ruminiclostridium</taxon>
    </lineage>
</organism>
<dbReference type="EMBL" id="CP001348">
    <property type="protein sequence ID" value="ACL75206.1"/>
    <property type="molecule type" value="Genomic_DNA"/>
</dbReference>
<evidence type="ECO:0008006" key="3">
    <source>
        <dbReference type="Google" id="ProtNLM"/>
    </source>
</evidence>
<evidence type="ECO:0000313" key="1">
    <source>
        <dbReference type="EMBL" id="ACL75206.1"/>
    </source>
</evidence>
<dbReference type="STRING" id="394503.Ccel_0829"/>
<proteinExistence type="predicted"/>
<dbReference type="OrthoDB" id="1740077at2"/>
<gene>
    <name evidence="1" type="ordered locus">Ccel_0829</name>
</gene>
<keyword evidence="2" id="KW-1185">Reference proteome</keyword>